<protein>
    <submittedName>
        <fullName evidence="2">Pfs domain-containing protein</fullName>
    </submittedName>
</protein>
<dbReference type="OrthoDB" id="7464126at2759"/>
<name>A0A1G4BRP2_9PEZI</name>
<comment type="caution">
    <text evidence="2">The sequence shown here is derived from an EMBL/GenBank/DDBJ whole genome shotgun (WGS) entry which is preliminary data.</text>
</comment>
<reference evidence="2 3" key="1">
    <citation type="submission" date="2016-09" db="EMBL/GenBank/DDBJ databases">
        <authorList>
            <person name="Capua I."/>
            <person name="De Benedictis P."/>
            <person name="Joannis T."/>
            <person name="Lombin L.H."/>
            <person name="Cattoli G."/>
        </authorList>
    </citation>
    <scope>NUCLEOTIDE SEQUENCE [LARGE SCALE GENOMIC DNA]</scope>
    <source>
        <strain evidence="2 3">IMI 309357</strain>
    </source>
</reference>
<evidence type="ECO:0000313" key="2">
    <source>
        <dbReference type="EMBL" id="OHF04061.1"/>
    </source>
</evidence>
<accession>A0A1G4BRP2</accession>
<dbReference type="Proteomes" id="UP000176998">
    <property type="component" value="Unassembled WGS sequence"/>
</dbReference>
<dbReference type="Gene3D" id="3.40.50.300">
    <property type="entry name" value="P-loop containing nucleotide triphosphate hydrolases"/>
    <property type="match status" value="1"/>
</dbReference>
<evidence type="ECO:0000259" key="1">
    <source>
        <dbReference type="Pfam" id="PF00931"/>
    </source>
</evidence>
<dbReference type="RefSeq" id="XP_022481196.1">
    <property type="nucleotide sequence ID" value="XM_022612057.1"/>
</dbReference>
<gene>
    <name evidence="2" type="ORF">CORC01_00400</name>
</gene>
<feature type="domain" description="NB-ARC" evidence="1">
    <location>
        <begin position="218"/>
        <end position="376"/>
    </location>
</feature>
<dbReference type="AlphaFoldDB" id="A0A1G4BRP2"/>
<dbReference type="EMBL" id="MJBS01000003">
    <property type="protein sequence ID" value="OHF04061.1"/>
    <property type="molecule type" value="Genomic_DNA"/>
</dbReference>
<dbReference type="SUPFAM" id="SSF52540">
    <property type="entry name" value="P-loop containing nucleoside triphosphate hydrolases"/>
    <property type="match status" value="1"/>
</dbReference>
<proteinExistence type="predicted"/>
<keyword evidence="3" id="KW-1185">Reference proteome</keyword>
<dbReference type="InterPro" id="IPR027417">
    <property type="entry name" value="P-loop_NTPase"/>
</dbReference>
<sequence>ISRAGHLAEQKSVKLSTYAVLFLGTPHQGGQGVELAQLFTKVLSVFSHTNNKLLQRMKPNSDWLFDLQERYNAISQDFKTVFYYETLKMPVPLLGSLLVVPKFSAVIFGAADTVAIPLIADHATMVKFTGLDDENFSKVAQMIEFYSKQAPAAVLGKWEHGEHRSRNGIQCEVNPDNEQVPKEFDIGITFKNVWNRHFTGRDQTLHLMDEFLRPGSCQQELNVVVTYGPGGVGKTQLALEYARRQQHHFGSIFWIDGRHPDTVKTSISDCVNRILAHYKVHGITHNPRFDFLKRERELGGVIEAFFTWLAYGKNNSWLLIIDNLDDLEIISLRDILPSTAWGSVLITSRRSDLAITWQSIQVPMMNHDEALALLMRSSNLEPDAGTESM</sequence>
<dbReference type="PANTHER" id="PTHR35205">
    <property type="entry name" value="NB-ARC AND TPR DOMAIN PROTEIN"/>
    <property type="match status" value="1"/>
</dbReference>
<dbReference type="STRING" id="1209926.A0A1G4BRP2"/>
<evidence type="ECO:0000313" key="3">
    <source>
        <dbReference type="Proteomes" id="UP000176998"/>
    </source>
</evidence>
<feature type="non-terminal residue" evidence="2">
    <location>
        <position position="1"/>
    </location>
</feature>
<dbReference type="InterPro" id="IPR002182">
    <property type="entry name" value="NB-ARC"/>
</dbReference>
<organism evidence="2 3">
    <name type="scientific">Colletotrichum orchidophilum</name>
    <dbReference type="NCBI Taxonomy" id="1209926"/>
    <lineage>
        <taxon>Eukaryota</taxon>
        <taxon>Fungi</taxon>
        <taxon>Dikarya</taxon>
        <taxon>Ascomycota</taxon>
        <taxon>Pezizomycotina</taxon>
        <taxon>Sordariomycetes</taxon>
        <taxon>Hypocreomycetidae</taxon>
        <taxon>Glomerellales</taxon>
        <taxon>Glomerellaceae</taxon>
        <taxon>Colletotrichum</taxon>
    </lineage>
</organism>
<dbReference type="GeneID" id="34553567"/>
<dbReference type="PANTHER" id="PTHR35205:SF1">
    <property type="entry name" value="ZU5 DOMAIN-CONTAINING PROTEIN"/>
    <property type="match status" value="1"/>
</dbReference>
<dbReference type="Pfam" id="PF00931">
    <property type="entry name" value="NB-ARC"/>
    <property type="match status" value="1"/>
</dbReference>